<dbReference type="AlphaFoldDB" id="A0AAN4Z2D0"/>
<organism evidence="1 2">
    <name type="scientific">Pristionchus mayeri</name>
    <dbReference type="NCBI Taxonomy" id="1317129"/>
    <lineage>
        <taxon>Eukaryota</taxon>
        <taxon>Metazoa</taxon>
        <taxon>Ecdysozoa</taxon>
        <taxon>Nematoda</taxon>
        <taxon>Chromadorea</taxon>
        <taxon>Rhabditida</taxon>
        <taxon>Rhabditina</taxon>
        <taxon>Diplogasteromorpha</taxon>
        <taxon>Diplogasteroidea</taxon>
        <taxon>Neodiplogasteridae</taxon>
        <taxon>Pristionchus</taxon>
    </lineage>
</organism>
<feature type="non-terminal residue" evidence="1">
    <location>
        <position position="123"/>
    </location>
</feature>
<gene>
    <name evidence="1" type="ORF">PMAYCL1PPCAC_00175</name>
</gene>
<accession>A0AAN4Z2D0</accession>
<feature type="non-terminal residue" evidence="1">
    <location>
        <position position="1"/>
    </location>
</feature>
<keyword evidence="2" id="KW-1185">Reference proteome</keyword>
<comment type="caution">
    <text evidence="1">The sequence shown here is derived from an EMBL/GenBank/DDBJ whole genome shotgun (WGS) entry which is preliminary data.</text>
</comment>
<dbReference type="EMBL" id="BTRK01000001">
    <property type="protein sequence ID" value="GMR29980.1"/>
    <property type="molecule type" value="Genomic_DNA"/>
</dbReference>
<protein>
    <submittedName>
        <fullName evidence="1">Uncharacterized protein</fullName>
    </submittedName>
</protein>
<dbReference type="Proteomes" id="UP001328107">
    <property type="component" value="Unassembled WGS sequence"/>
</dbReference>
<sequence>YRMSGKTAWGRSIIAIRPRSPTMEKRPHPAPISPHRIFVPILFVATLAVWCTWKLTVETPIVKSTVEVPRLQRQDEITCEWPKFSIWDQRERLNSTAVKPIKCRSIRSPLVILDEFGFLILTA</sequence>
<evidence type="ECO:0000313" key="2">
    <source>
        <dbReference type="Proteomes" id="UP001328107"/>
    </source>
</evidence>
<name>A0AAN4Z2D0_9BILA</name>
<proteinExistence type="predicted"/>
<reference evidence="2" key="1">
    <citation type="submission" date="2022-10" db="EMBL/GenBank/DDBJ databases">
        <title>Genome assembly of Pristionchus species.</title>
        <authorList>
            <person name="Yoshida K."/>
            <person name="Sommer R.J."/>
        </authorList>
    </citation>
    <scope>NUCLEOTIDE SEQUENCE [LARGE SCALE GENOMIC DNA]</scope>
    <source>
        <strain evidence="2">RS5460</strain>
    </source>
</reference>
<evidence type="ECO:0000313" key="1">
    <source>
        <dbReference type="EMBL" id="GMR29980.1"/>
    </source>
</evidence>